<evidence type="ECO:0000313" key="3">
    <source>
        <dbReference type="EMBL" id="CAD7251493.1"/>
    </source>
</evidence>
<dbReference type="SUPFAM" id="SSF63712">
    <property type="entry name" value="Nicotinic receptor ligand binding domain-like"/>
    <property type="match status" value="1"/>
</dbReference>
<feature type="region of interest" description="Disordered" evidence="1">
    <location>
        <begin position="49"/>
        <end position="81"/>
    </location>
</feature>
<name>A0A7R9AC62_9CRUS</name>
<feature type="region of interest" description="Disordered" evidence="1">
    <location>
        <begin position="1"/>
        <end position="30"/>
    </location>
</feature>
<organism evidence="3">
    <name type="scientific">Darwinula stevensoni</name>
    <dbReference type="NCBI Taxonomy" id="69355"/>
    <lineage>
        <taxon>Eukaryota</taxon>
        <taxon>Metazoa</taxon>
        <taxon>Ecdysozoa</taxon>
        <taxon>Arthropoda</taxon>
        <taxon>Crustacea</taxon>
        <taxon>Oligostraca</taxon>
        <taxon>Ostracoda</taxon>
        <taxon>Podocopa</taxon>
        <taxon>Podocopida</taxon>
        <taxon>Darwinulocopina</taxon>
        <taxon>Darwinuloidea</taxon>
        <taxon>Darwinulidae</taxon>
        <taxon>Darwinula</taxon>
    </lineage>
</organism>
<dbReference type="EMBL" id="CAJPEV010003592">
    <property type="protein sequence ID" value="CAG0900090.1"/>
    <property type="molecule type" value="Genomic_DNA"/>
</dbReference>
<dbReference type="GO" id="GO:0016020">
    <property type="term" value="C:membrane"/>
    <property type="evidence" value="ECO:0007669"/>
    <property type="project" value="InterPro"/>
</dbReference>
<evidence type="ECO:0000259" key="2">
    <source>
        <dbReference type="Pfam" id="PF02931"/>
    </source>
</evidence>
<keyword evidence="4" id="KW-1185">Reference proteome</keyword>
<accession>A0A7R9AC62</accession>
<dbReference type="InterPro" id="IPR006202">
    <property type="entry name" value="Neur_chan_lig-bd"/>
</dbReference>
<dbReference type="Pfam" id="PF02931">
    <property type="entry name" value="Neur_chan_LBD"/>
    <property type="match status" value="1"/>
</dbReference>
<reference evidence="3" key="1">
    <citation type="submission" date="2020-11" db="EMBL/GenBank/DDBJ databases">
        <authorList>
            <person name="Tran Van P."/>
        </authorList>
    </citation>
    <scope>NUCLEOTIDE SEQUENCE</scope>
</reference>
<dbReference type="Proteomes" id="UP000677054">
    <property type="component" value="Unassembled WGS sequence"/>
</dbReference>
<proteinExistence type="predicted"/>
<feature type="domain" description="Neurotransmitter-gated ion-channel ligand-binding" evidence="2">
    <location>
        <begin position="200"/>
        <end position="244"/>
    </location>
</feature>
<protein>
    <recommendedName>
        <fullName evidence="2">Neurotransmitter-gated ion-channel ligand-binding domain-containing protein</fullName>
    </recommendedName>
</protein>
<dbReference type="AlphaFoldDB" id="A0A7R9AC62"/>
<evidence type="ECO:0000313" key="4">
    <source>
        <dbReference type="Proteomes" id="UP000677054"/>
    </source>
</evidence>
<dbReference type="EMBL" id="LR903109">
    <property type="protein sequence ID" value="CAD7251493.1"/>
    <property type="molecule type" value="Genomic_DNA"/>
</dbReference>
<feature type="compositionally biased region" description="Basic and acidic residues" evidence="1">
    <location>
        <begin position="150"/>
        <end position="160"/>
    </location>
</feature>
<dbReference type="Gene3D" id="2.70.170.10">
    <property type="entry name" value="Neurotransmitter-gated ion-channel ligand-binding domain"/>
    <property type="match status" value="1"/>
</dbReference>
<dbReference type="GO" id="GO:0005230">
    <property type="term" value="F:extracellular ligand-gated monoatomic ion channel activity"/>
    <property type="evidence" value="ECO:0007669"/>
    <property type="project" value="InterPro"/>
</dbReference>
<sequence length="279" mass="31365">MPREEGRHVERVVPNSERFRDERRENPLRRDGCQLPRATEISSILGDLPSRRKGIRGSDRSPMLSFRRSPSASFEENVPSRTGRAFGRSLRFLVLVALLPAFVNAKLGPRNRSRFPEDSSPSHRGLVRGNVSAERRSSFDDESLLSFSKPKRDPDADRKGLSRHAPPGTPERRTNSGRSGIGNPLPRETALDRGHGGLNEKRLLHYLLDHYNVLERPVANESDPLVLSFGLTLMQIIDVGAEESTTRKVRGKKERLRASIRTKERAEAKNSCKDYALAS</sequence>
<gene>
    <name evidence="3" type="ORF">DSTB1V02_LOCUS11259</name>
</gene>
<feature type="region of interest" description="Disordered" evidence="1">
    <location>
        <begin position="108"/>
        <end position="195"/>
    </location>
</feature>
<evidence type="ECO:0000256" key="1">
    <source>
        <dbReference type="SAM" id="MobiDB-lite"/>
    </source>
</evidence>
<dbReference type="InterPro" id="IPR036734">
    <property type="entry name" value="Neur_chan_lig-bd_sf"/>
</dbReference>
<dbReference type="OrthoDB" id="5975154at2759"/>